<feature type="compositionally biased region" description="Polar residues" evidence="1">
    <location>
        <begin position="188"/>
        <end position="204"/>
    </location>
</feature>
<gene>
    <name evidence="3" type="ORF">PAPOLLO_LOCUS25979</name>
</gene>
<comment type="caution">
    <text evidence="3">The sequence shown here is derived from an EMBL/GenBank/DDBJ whole genome shotgun (WGS) entry which is preliminary data.</text>
</comment>
<dbReference type="PANTHER" id="PTHR33444:SF7">
    <property type="entry name" value="TRANSMEMBRANE PROTEIN 272"/>
    <property type="match status" value="1"/>
</dbReference>
<evidence type="ECO:0000313" key="3">
    <source>
        <dbReference type="EMBL" id="CAG5054565.1"/>
    </source>
</evidence>
<feature type="transmembrane region" description="Helical" evidence="2">
    <location>
        <begin position="412"/>
        <end position="432"/>
    </location>
</feature>
<organism evidence="3 4">
    <name type="scientific">Parnassius apollo</name>
    <name type="common">Apollo butterfly</name>
    <name type="synonym">Papilio apollo</name>
    <dbReference type="NCBI Taxonomy" id="110799"/>
    <lineage>
        <taxon>Eukaryota</taxon>
        <taxon>Metazoa</taxon>
        <taxon>Ecdysozoa</taxon>
        <taxon>Arthropoda</taxon>
        <taxon>Hexapoda</taxon>
        <taxon>Insecta</taxon>
        <taxon>Pterygota</taxon>
        <taxon>Neoptera</taxon>
        <taxon>Endopterygota</taxon>
        <taxon>Lepidoptera</taxon>
        <taxon>Glossata</taxon>
        <taxon>Ditrysia</taxon>
        <taxon>Papilionoidea</taxon>
        <taxon>Papilionidae</taxon>
        <taxon>Parnassiinae</taxon>
        <taxon>Parnassini</taxon>
        <taxon>Parnassius</taxon>
        <taxon>Parnassius</taxon>
    </lineage>
</organism>
<dbReference type="InterPro" id="IPR040350">
    <property type="entry name" value="TMEM272"/>
</dbReference>
<keyword evidence="2" id="KW-0812">Transmembrane</keyword>
<accession>A0A8S3Y8I7</accession>
<evidence type="ECO:0000256" key="1">
    <source>
        <dbReference type="SAM" id="MobiDB-lite"/>
    </source>
</evidence>
<evidence type="ECO:0000313" key="4">
    <source>
        <dbReference type="Proteomes" id="UP000691718"/>
    </source>
</evidence>
<keyword evidence="2" id="KW-1133">Transmembrane helix</keyword>
<sequence length="535" mass="58248">MLHRTSSSRRRRASRSAATSPQTRSPRPSAQPSRRASLATTETDDETEPIPQRSPRASLAPDAALDVYHRSPRHSLVTETRSARNSIVPDTAPQIRNSLTPTRNNLGVDIPYGSRLSLNPQDFNRSPRNSITPDVTARSPRRSLVPDGTSWNQPRNSLVPDVGRSPRHSVASIQIDPARHQKDLGPSPRTSPRGSIVPDTSSKNAECPDYVKTPRGSLIPDSQRSPRGSIAPSERSARGSLVAGELDAAKLSPRGSLTLTFQEPLVSRERRASEESQSAGTRGRSVSPYRASLSGRQSGTGALSETGSRRASSSVSQVSGDEQKRLCGEQAKYTERSLGLGVGLTTYGSVAYQLKDANMEASSTLDFVCRAAKIMNRTILMTVFLACLSTLPVIMLIMGVQYIRDCPAEPRIPVYMIVGGAAGGAGICWLLWAQLASRTSNSSASVPERVLAYTLTVFLMGWFAFGNYWTLGILWPDYAPTLFEPNQWCHRTLYVFAITQLGVVWGVIALILLLFLALVVCQVFGCGWLGPPRYK</sequence>
<keyword evidence="2" id="KW-0472">Membrane</keyword>
<reference evidence="3" key="1">
    <citation type="submission" date="2021-04" db="EMBL/GenBank/DDBJ databases">
        <authorList>
            <person name="Tunstrom K."/>
        </authorList>
    </citation>
    <scope>NUCLEOTIDE SEQUENCE</scope>
</reference>
<feature type="compositionally biased region" description="Polar residues" evidence="1">
    <location>
        <begin position="294"/>
        <end position="303"/>
    </location>
</feature>
<feature type="transmembrane region" description="Helical" evidence="2">
    <location>
        <begin position="452"/>
        <end position="475"/>
    </location>
</feature>
<feature type="compositionally biased region" description="Polar residues" evidence="1">
    <location>
        <begin position="94"/>
        <end position="105"/>
    </location>
</feature>
<feature type="compositionally biased region" description="Low complexity" evidence="1">
    <location>
        <begin position="15"/>
        <end position="41"/>
    </location>
</feature>
<proteinExistence type="predicted"/>
<feature type="compositionally biased region" description="Polar residues" evidence="1">
    <location>
        <begin position="116"/>
        <end position="133"/>
    </location>
</feature>
<evidence type="ECO:0000256" key="2">
    <source>
        <dbReference type="SAM" id="Phobius"/>
    </source>
</evidence>
<feature type="compositionally biased region" description="Basic residues" evidence="1">
    <location>
        <begin position="1"/>
        <end position="14"/>
    </location>
</feature>
<feature type="region of interest" description="Disordered" evidence="1">
    <location>
        <begin position="1"/>
        <end position="241"/>
    </location>
</feature>
<dbReference type="EMBL" id="CAJQZP010001568">
    <property type="protein sequence ID" value="CAG5054565.1"/>
    <property type="molecule type" value="Genomic_DNA"/>
</dbReference>
<feature type="region of interest" description="Disordered" evidence="1">
    <location>
        <begin position="262"/>
        <end position="323"/>
    </location>
</feature>
<name>A0A8S3Y8I7_PARAO</name>
<protein>
    <submittedName>
        <fullName evidence="3">(apollo) hypothetical protein</fullName>
    </submittedName>
</protein>
<feature type="compositionally biased region" description="Low complexity" evidence="1">
    <location>
        <begin position="304"/>
        <end position="320"/>
    </location>
</feature>
<feature type="transmembrane region" description="Helical" evidence="2">
    <location>
        <begin position="379"/>
        <end position="400"/>
    </location>
</feature>
<keyword evidence="4" id="KW-1185">Reference proteome</keyword>
<dbReference type="PANTHER" id="PTHR33444">
    <property type="entry name" value="SI:DKEY-19B23.12-RELATED"/>
    <property type="match status" value="1"/>
</dbReference>
<dbReference type="AlphaFoldDB" id="A0A8S3Y8I7"/>
<dbReference type="OrthoDB" id="6157510at2759"/>
<dbReference type="Proteomes" id="UP000691718">
    <property type="component" value="Unassembled WGS sequence"/>
</dbReference>
<feature type="transmembrane region" description="Helical" evidence="2">
    <location>
        <begin position="503"/>
        <end position="529"/>
    </location>
</feature>